<sequence>MVPAQRGASEAALQANIDYVCSSGVDCRSIQQGGACFLPNTLRSHAAFAMNAYYQSAGRHDFNCDFGKTGVVTLSDPSYGSCKYPA</sequence>
<dbReference type="PANTHER" id="PTHR31044:SF130">
    <property type="entry name" value="CARBOHYDRATE-BINDING X8 DOMAIN SUPERFAMILY PROTEIN"/>
    <property type="match status" value="1"/>
</dbReference>
<reference evidence="4 5" key="1">
    <citation type="submission" date="2019-12" db="EMBL/GenBank/DDBJ databases">
        <authorList>
            <person name="Scholz U."/>
            <person name="Mascher M."/>
            <person name="Fiebig A."/>
        </authorList>
    </citation>
    <scope>NUCLEOTIDE SEQUENCE</scope>
</reference>
<accession>A0A7I8IB61</accession>
<dbReference type="GO" id="GO:0009506">
    <property type="term" value="C:plasmodesma"/>
    <property type="evidence" value="ECO:0007669"/>
    <property type="project" value="UniProtKB-ARBA"/>
</dbReference>
<evidence type="ECO:0000313" key="5">
    <source>
        <dbReference type="Proteomes" id="UP001189122"/>
    </source>
</evidence>
<dbReference type="InterPro" id="IPR044788">
    <property type="entry name" value="X8_dom_prot"/>
</dbReference>
<dbReference type="AlphaFoldDB" id="A0A7I8IB61"/>
<evidence type="ECO:0000256" key="1">
    <source>
        <dbReference type="ARBA" id="ARBA00022729"/>
    </source>
</evidence>
<dbReference type="Gene3D" id="1.20.58.1040">
    <property type="match status" value="1"/>
</dbReference>
<protein>
    <recommendedName>
        <fullName evidence="3">X8 domain-containing protein</fullName>
    </recommendedName>
</protein>
<dbReference type="EMBL" id="LR743588">
    <property type="protein sequence ID" value="CAA2615210.1"/>
    <property type="molecule type" value="Genomic_DNA"/>
</dbReference>
<proteinExistence type="predicted"/>
<evidence type="ECO:0000259" key="3">
    <source>
        <dbReference type="SMART" id="SM00768"/>
    </source>
</evidence>
<name>A0A7I8IB61_SPIIN</name>
<organism evidence="4">
    <name type="scientific">Spirodela intermedia</name>
    <name type="common">Intermediate duckweed</name>
    <dbReference type="NCBI Taxonomy" id="51605"/>
    <lineage>
        <taxon>Eukaryota</taxon>
        <taxon>Viridiplantae</taxon>
        <taxon>Streptophyta</taxon>
        <taxon>Embryophyta</taxon>
        <taxon>Tracheophyta</taxon>
        <taxon>Spermatophyta</taxon>
        <taxon>Magnoliopsida</taxon>
        <taxon>Liliopsida</taxon>
        <taxon>Araceae</taxon>
        <taxon>Lemnoideae</taxon>
        <taxon>Spirodela</taxon>
    </lineage>
</organism>
<evidence type="ECO:0000256" key="2">
    <source>
        <dbReference type="ARBA" id="ARBA00023157"/>
    </source>
</evidence>
<dbReference type="PANTHER" id="PTHR31044">
    <property type="entry name" value="BETA-1,3 GLUCANASE"/>
    <property type="match status" value="1"/>
</dbReference>
<dbReference type="Pfam" id="PF07983">
    <property type="entry name" value="X8"/>
    <property type="match status" value="1"/>
</dbReference>
<dbReference type="SMART" id="SM00768">
    <property type="entry name" value="X8"/>
    <property type="match status" value="1"/>
</dbReference>
<dbReference type="InterPro" id="IPR012946">
    <property type="entry name" value="X8"/>
</dbReference>
<evidence type="ECO:0000313" key="4">
    <source>
        <dbReference type="EMBL" id="CAA2615210.1"/>
    </source>
</evidence>
<dbReference type="FunFam" id="1.20.58.1040:FF:000003">
    <property type="entry name" value="glucan endo-1,3-beta-glucosidase 7"/>
    <property type="match status" value="1"/>
</dbReference>
<keyword evidence="1" id="KW-0732">Signal</keyword>
<keyword evidence="5" id="KW-1185">Reference proteome</keyword>
<dbReference type="EMBL" id="CACRZD030000001">
    <property type="protein sequence ID" value="CAA6654976.1"/>
    <property type="molecule type" value="Genomic_DNA"/>
</dbReference>
<feature type="domain" description="X8" evidence="3">
    <location>
        <begin position="4"/>
        <end position="84"/>
    </location>
</feature>
<keyword evidence="2" id="KW-1015">Disulfide bond</keyword>
<dbReference type="Proteomes" id="UP001189122">
    <property type="component" value="Unassembled WGS sequence"/>
</dbReference>
<gene>
    <name evidence="4" type="ORF">SI7747_01001566</name>
</gene>